<evidence type="ECO:0000313" key="2">
    <source>
        <dbReference type="EMBL" id="ROT43518.1"/>
    </source>
</evidence>
<keyword evidence="3" id="KW-1185">Reference proteome</keyword>
<feature type="compositionally biased region" description="Basic and acidic residues" evidence="1">
    <location>
        <begin position="164"/>
        <end position="174"/>
    </location>
</feature>
<dbReference type="GeneID" id="39583824"/>
<protein>
    <submittedName>
        <fullName evidence="2">Uncharacterized protein</fullName>
    </submittedName>
</protein>
<sequence>MCIAIHFRHDFIPSLLGSQVATWPLASSSSTCPRQLAGADSLERTDRSPSHAISSGPPSSAIHNAHDKTTPPRPPTFPDNGRIHRHHSSRADPALPSYPPLSLPPPPVRRRNGPPSPPVQIPSSYSGHNLLSRASFPLSLGRHPSIRVRSRRPLPAGTPRLPRRCRDSHARADSVRGYTPLSRAPSAPCHGMPSRSARAGGADEFFRGDVSLSEGHAVYTHGKDPRRTHQRGFSRV</sequence>
<reference evidence="2 3" key="1">
    <citation type="journal article" date="2018" name="Mol. Ecol.">
        <title>The obligate alkalophilic soda-lake fungus Sodiomyces alkalinus has shifted to a protein diet.</title>
        <authorList>
            <person name="Grum-Grzhimaylo A.A."/>
            <person name="Falkoski D.L."/>
            <person name="van den Heuvel J."/>
            <person name="Valero-Jimenez C.A."/>
            <person name="Min B."/>
            <person name="Choi I.G."/>
            <person name="Lipzen A."/>
            <person name="Daum C.G."/>
            <person name="Aanen D.K."/>
            <person name="Tsang A."/>
            <person name="Henrissat B."/>
            <person name="Bilanenko E.N."/>
            <person name="de Vries R.P."/>
            <person name="van Kan J.A.L."/>
            <person name="Grigoriev I.V."/>
            <person name="Debets A.J.M."/>
        </authorList>
    </citation>
    <scope>NUCLEOTIDE SEQUENCE [LARGE SCALE GENOMIC DNA]</scope>
    <source>
        <strain evidence="2 3">F11</strain>
    </source>
</reference>
<name>A0A3N2QA28_SODAK</name>
<evidence type="ECO:0000313" key="3">
    <source>
        <dbReference type="Proteomes" id="UP000272025"/>
    </source>
</evidence>
<dbReference type="Proteomes" id="UP000272025">
    <property type="component" value="Unassembled WGS sequence"/>
</dbReference>
<evidence type="ECO:0000256" key="1">
    <source>
        <dbReference type="SAM" id="MobiDB-lite"/>
    </source>
</evidence>
<organism evidence="2 3">
    <name type="scientific">Sodiomyces alkalinus (strain CBS 110278 / VKM F-3762 / F11)</name>
    <name type="common">Alkaliphilic filamentous fungus</name>
    <dbReference type="NCBI Taxonomy" id="1314773"/>
    <lineage>
        <taxon>Eukaryota</taxon>
        <taxon>Fungi</taxon>
        <taxon>Dikarya</taxon>
        <taxon>Ascomycota</taxon>
        <taxon>Pezizomycotina</taxon>
        <taxon>Sordariomycetes</taxon>
        <taxon>Hypocreomycetidae</taxon>
        <taxon>Glomerellales</taxon>
        <taxon>Plectosphaerellaceae</taxon>
        <taxon>Sodiomyces</taxon>
    </lineage>
</organism>
<dbReference type="EMBL" id="ML119051">
    <property type="protein sequence ID" value="ROT43518.1"/>
    <property type="molecule type" value="Genomic_DNA"/>
</dbReference>
<dbReference type="AlphaFoldDB" id="A0A3N2QA28"/>
<feature type="region of interest" description="Disordered" evidence="1">
    <location>
        <begin position="216"/>
        <end position="236"/>
    </location>
</feature>
<gene>
    <name evidence="2" type="ORF">SODALDRAFT_41227</name>
</gene>
<feature type="region of interest" description="Disordered" evidence="1">
    <location>
        <begin position="26"/>
        <end position="128"/>
    </location>
</feature>
<feature type="compositionally biased region" description="Polar residues" evidence="1">
    <location>
        <begin position="51"/>
        <end position="62"/>
    </location>
</feature>
<proteinExistence type="predicted"/>
<feature type="region of interest" description="Disordered" evidence="1">
    <location>
        <begin position="142"/>
        <end position="200"/>
    </location>
</feature>
<accession>A0A3N2QA28</accession>
<feature type="compositionally biased region" description="Pro residues" evidence="1">
    <location>
        <begin position="96"/>
        <end position="107"/>
    </location>
</feature>
<dbReference type="RefSeq" id="XP_028471324.1">
    <property type="nucleotide sequence ID" value="XM_028615347.1"/>
</dbReference>